<sequence length="112" mass="11523">MERSIQAPSAASASVIAVIGSLADSPASDMPLAAIRARAPASNMAPQRRNGSANSAVSKSAVVNQKGTRGLSGRPGNRLARDNMNTSEAIAGMISRFLLFIDVFLPASIVIS</sequence>
<keyword evidence="2" id="KW-1133">Transmembrane helix</keyword>
<proteinExistence type="predicted"/>
<dbReference type="AlphaFoldDB" id="A0AAU7Q6R6"/>
<accession>A0AAU7Q6R6</accession>
<keyword evidence="2" id="KW-0812">Transmembrane</keyword>
<feature type="transmembrane region" description="Helical" evidence="2">
    <location>
        <begin position="89"/>
        <end position="111"/>
    </location>
</feature>
<evidence type="ECO:0000256" key="1">
    <source>
        <dbReference type="SAM" id="MobiDB-lite"/>
    </source>
</evidence>
<feature type="compositionally biased region" description="Low complexity" evidence="1">
    <location>
        <begin position="50"/>
        <end position="64"/>
    </location>
</feature>
<organism evidence="3">
    <name type="scientific">Acerihabitans sp. KWT182</name>
    <dbReference type="NCBI Taxonomy" id="3157919"/>
    <lineage>
        <taxon>Bacteria</taxon>
        <taxon>Pseudomonadati</taxon>
        <taxon>Pseudomonadota</taxon>
        <taxon>Gammaproteobacteria</taxon>
        <taxon>Enterobacterales</taxon>
        <taxon>Pectobacteriaceae</taxon>
        <taxon>Acerihabitans</taxon>
    </lineage>
</organism>
<evidence type="ECO:0000313" key="3">
    <source>
        <dbReference type="EMBL" id="XBS68745.1"/>
    </source>
</evidence>
<feature type="region of interest" description="Disordered" evidence="1">
    <location>
        <begin position="41"/>
        <end position="81"/>
    </location>
</feature>
<name>A0AAU7Q6R6_9GAMM</name>
<gene>
    <name evidence="3" type="ORF">ABK905_19405</name>
</gene>
<reference evidence="3" key="1">
    <citation type="submission" date="2024-06" db="EMBL/GenBank/DDBJ databases">
        <authorList>
            <person name="Coelho C."/>
            <person name="Bento M."/>
            <person name="Garcia E."/>
            <person name="Camelo A."/>
            <person name="Brandao I."/>
            <person name="Espirito Santo C."/>
            <person name="Trovao J."/>
            <person name="Verissimo A."/>
            <person name="Costa J."/>
            <person name="Tiago I."/>
        </authorList>
    </citation>
    <scope>NUCLEOTIDE SEQUENCE</scope>
    <source>
        <strain evidence="3">KWT182</strain>
    </source>
</reference>
<dbReference type="EMBL" id="CP157947">
    <property type="protein sequence ID" value="XBS68745.1"/>
    <property type="molecule type" value="Genomic_DNA"/>
</dbReference>
<keyword evidence="2" id="KW-0472">Membrane</keyword>
<protein>
    <submittedName>
        <fullName evidence="3">Uncharacterized protein</fullName>
    </submittedName>
</protein>
<evidence type="ECO:0000256" key="2">
    <source>
        <dbReference type="SAM" id="Phobius"/>
    </source>
</evidence>